<proteinExistence type="predicted"/>
<gene>
    <name evidence="1" type="ORF">RI048_21265</name>
</gene>
<dbReference type="Pfam" id="PF21732">
    <property type="entry name" value="DUF6864"/>
    <property type="match status" value="1"/>
</dbReference>
<name>A0ABU2ERI0_9BURK</name>
<evidence type="ECO:0000313" key="2">
    <source>
        <dbReference type="Proteomes" id="UP001246576"/>
    </source>
</evidence>
<reference evidence="1" key="1">
    <citation type="submission" date="2023-09" db="EMBL/GenBank/DDBJ databases">
        <title>Description of first Herbaspirillum huttiense subsp. nephrolepsisexaltata and Herbaspirillum huttiense subsp. lycopersicon.</title>
        <authorList>
            <person name="Poudel M."/>
            <person name="Sharma A."/>
            <person name="Goss E."/>
            <person name="Tapia J.H."/>
            <person name="Harmon C.M."/>
            <person name="Jones J.B."/>
        </authorList>
    </citation>
    <scope>NUCLEOTIDE SEQUENCE</scope>
    <source>
        <strain evidence="1">SE1</strain>
    </source>
</reference>
<sequence length="117" mass="13265">MPDPLTITSQIDDFVQIGMQILHFKDADSIRIKIESVEITVALVEDEGTSRFHGQPSEDKKSMRFVLYNHVQPAVCVFKPIKIGRIKGIDVFITYYLSTVGKSGARRLELCFFTKAE</sequence>
<accession>A0ABU2ERI0</accession>
<dbReference type="InterPro" id="IPR049197">
    <property type="entry name" value="DUF6864"/>
</dbReference>
<organism evidence="1 2">
    <name type="scientific">Herbaspirillum huttiense subsp. lycopersici</name>
    <dbReference type="NCBI Taxonomy" id="3074428"/>
    <lineage>
        <taxon>Bacteria</taxon>
        <taxon>Pseudomonadati</taxon>
        <taxon>Pseudomonadota</taxon>
        <taxon>Betaproteobacteria</taxon>
        <taxon>Burkholderiales</taxon>
        <taxon>Oxalobacteraceae</taxon>
        <taxon>Herbaspirillum</taxon>
    </lineage>
</organism>
<dbReference type="Proteomes" id="UP001246576">
    <property type="component" value="Unassembled WGS sequence"/>
</dbReference>
<keyword evidence="2" id="KW-1185">Reference proteome</keyword>
<comment type="caution">
    <text evidence="1">The sequence shown here is derived from an EMBL/GenBank/DDBJ whole genome shotgun (WGS) entry which is preliminary data.</text>
</comment>
<evidence type="ECO:0000313" key="1">
    <source>
        <dbReference type="EMBL" id="MDR9850776.1"/>
    </source>
</evidence>
<protein>
    <submittedName>
        <fullName evidence="1">Uncharacterized protein</fullName>
    </submittedName>
</protein>
<dbReference type="RefSeq" id="WP_310841113.1">
    <property type="nucleotide sequence ID" value="NZ_JAVLSJ010000012.1"/>
</dbReference>
<dbReference type="EMBL" id="JAVLSJ010000012">
    <property type="protein sequence ID" value="MDR9850776.1"/>
    <property type="molecule type" value="Genomic_DNA"/>
</dbReference>